<dbReference type="AlphaFoldDB" id="A0A485LZV5"/>
<name>A0A485LZV5_9ZZZZ</name>
<evidence type="ECO:0000313" key="2">
    <source>
        <dbReference type="EMBL" id="VFU14205.1"/>
    </source>
</evidence>
<reference evidence="2" key="1">
    <citation type="submission" date="2019-03" db="EMBL/GenBank/DDBJ databases">
        <authorList>
            <person name="Hao L."/>
        </authorList>
    </citation>
    <scope>NUCLEOTIDE SEQUENCE</scope>
</reference>
<proteinExistence type="predicted"/>
<dbReference type="InterPro" id="IPR015074">
    <property type="entry name" value="DUF1867"/>
</dbReference>
<dbReference type="PIRSF" id="PIRSF016138">
    <property type="entry name" value="UCP016138"/>
    <property type="match status" value="1"/>
</dbReference>
<feature type="domain" description="Pyruvate kinase C-terminal" evidence="1">
    <location>
        <begin position="12"/>
        <end position="159"/>
    </location>
</feature>
<dbReference type="EMBL" id="CAADRN010000164">
    <property type="protein sequence ID" value="VFU14205.1"/>
    <property type="molecule type" value="Genomic_DNA"/>
</dbReference>
<evidence type="ECO:0000259" key="1">
    <source>
        <dbReference type="Pfam" id="PF02887"/>
    </source>
</evidence>
<dbReference type="Gene3D" id="3.40.1380.20">
    <property type="entry name" value="Pyruvate kinase, C-terminal domain"/>
    <property type="match status" value="1"/>
</dbReference>
<dbReference type="InterPro" id="IPR015795">
    <property type="entry name" value="Pyrv_Knase_C"/>
</dbReference>
<protein>
    <recommendedName>
        <fullName evidence="1">Pyruvate kinase C-terminal domain-containing protein</fullName>
    </recommendedName>
</protein>
<sequence length="183" mass="19578">MYWNEQGGANTEATIAAALKRAGELGVKHLVVASCSGKSAALFLEQNHELEIICVTHQVGFYKPGEDELTAETRIRLTEGGIRVLTTTHLMAGLDRACRIKFGGVYPAEIVASALRILGQGLKVCVEVSVMALDAGLIPSGVDIISLGGTGEGLDTAAVIRPAHSQNFFDTRVREIICKPREF</sequence>
<dbReference type="InterPro" id="IPR036918">
    <property type="entry name" value="Pyrv_Knase_C_sf"/>
</dbReference>
<dbReference type="SUPFAM" id="SSF52935">
    <property type="entry name" value="PK C-terminal domain-like"/>
    <property type="match status" value="1"/>
</dbReference>
<dbReference type="Pfam" id="PF02887">
    <property type="entry name" value="PK_C"/>
    <property type="match status" value="1"/>
</dbReference>
<accession>A0A485LZV5</accession>
<gene>
    <name evidence="2" type="ORF">SCFA_2460002</name>
</gene>
<organism evidence="2">
    <name type="scientific">anaerobic digester metagenome</name>
    <dbReference type="NCBI Taxonomy" id="1263854"/>
    <lineage>
        <taxon>unclassified sequences</taxon>
        <taxon>metagenomes</taxon>
        <taxon>ecological metagenomes</taxon>
    </lineage>
</organism>